<dbReference type="AlphaFoldDB" id="A0ABD5Z920"/>
<dbReference type="PANTHER" id="PTHR43877">
    <property type="entry name" value="AMINOALKYLPHOSPHONATE N-ACETYLTRANSFERASE-RELATED-RELATED"/>
    <property type="match status" value="1"/>
</dbReference>
<evidence type="ECO:0000313" key="4">
    <source>
        <dbReference type="EMBL" id="MFC7201742.1"/>
    </source>
</evidence>
<dbReference type="Proteomes" id="UP001596447">
    <property type="component" value="Unassembled WGS sequence"/>
</dbReference>
<dbReference type="PANTHER" id="PTHR43877:SF1">
    <property type="entry name" value="ACETYLTRANSFERASE"/>
    <property type="match status" value="1"/>
</dbReference>
<sequence>MRVRAADESDVDAIRDVVEASWEIDYPAILSRERADEGVDEWYAPDGLHEAVDDGRTVLLVAEREESSQGRSVVGFVHGLLDGDVGHVLRIYVHPEHREAEVGTTLFEEGREALVDRGAERVRAMVLAENTPGNEFYRSLGLERVDEGETTIGGESYTENVYEA</sequence>
<protein>
    <submittedName>
        <fullName evidence="4">GNAT family N-acetyltransferase</fullName>
        <ecNumber evidence="4">2.3.-.-</ecNumber>
    </submittedName>
</protein>
<evidence type="ECO:0000313" key="5">
    <source>
        <dbReference type="Proteomes" id="UP001596447"/>
    </source>
</evidence>
<evidence type="ECO:0000259" key="3">
    <source>
        <dbReference type="PROSITE" id="PS51186"/>
    </source>
</evidence>
<dbReference type="GO" id="GO:0016746">
    <property type="term" value="F:acyltransferase activity"/>
    <property type="evidence" value="ECO:0007669"/>
    <property type="project" value="UniProtKB-KW"/>
</dbReference>
<keyword evidence="5" id="KW-1185">Reference proteome</keyword>
<dbReference type="InterPro" id="IPR016181">
    <property type="entry name" value="Acyl_CoA_acyltransferase"/>
</dbReference>
<organism evidence="4 5">
    <name type="scientific">Halospeciosus flavus</name>
    <dbReference type="NCBI Taxonomy" id="3032283"/>
    <lineage>
        <taxon>Archaea</taxon>
        <taxon>Methanobacteriati</taxon>
        <taxon>Methanobacteriota</taxon>
        <taxon>Stenosarchaea group</taxon>
        <taxon>Halobacteria</taxon>
        <taxon>Halobacteriales</taxon>
        <taxon>Halobacteriaceae</taxon>
        <taxon>Halospeciosus</taxon>
    </lineage>
</organism>
<dbReference type="SUPFAM" id="SSF55729">
    <property type="entry name" value="Acyl-CoA N-acyltransferases (Nat)"/>
    <property type="match status" value="1"/>
</dbReference>
<dbReference type="Pfam" id="PF00583">
    <property type="entry name" value="Acetyltransf_1"/>
    <property type="match status" value="1"/>
</dbReference>
<dbReference type="EMBL" id="JBHTAR010000011">
    <property type="protein sequence ID" value="MFC7201742.1"/>
    <property type="molecule type" value="Genomic_DNA"/>
</dbReference>
<accession>A0ABD5Z920</accession>
<comment type="caution">
    <text evidence="4">The sequence shown here is derived from an EMBL/GenBank/DDBJ whole genome shotgun (WGS) entry which is preliminary data.</text>
</comment>
<evidence type="ECO:0000256" key="2">
    <source>
        <dbReference type="ARBA" id="ARBA00023315"/>
    </source>
</evidence>
<dbReference type="PROSITE" id="PS51186">
    <property type="entry name" value="GNAT"/>
    <property type="match status" value="1"/>
</dbReference>
<evidence type="ECO:0000256" key="1">
    <source>
        <dbReference type="ARBA" id="ARBA00022679"/>
    </source>
</evidence>
<reference evidence="4 5" key="1">
    <citation type="journal article" date="2019" name="Int. J. Syst. Evol. Microbiol.">
        <title>The Global Catalogue of Microorganisms (GCM) 10K type strain sequencing project: providing services to taxonomists for standard genome sequencing and annotation.</title>
        <authorList>
            <consortium name="The Broad Institute Genomics Platform"/>
            <consortium name="The Broad Institute Genome Sequencing Center for Infectious Disease"/>
            <person name="Wu L."/>
            <person name="Ma J."/>
        </authorList>
    </citation>
    <scope>NUCLEOTIDE SEQUENCE [LARGE SCALE GENOMIC DNA]</scope>
    <source>
        <strain evidence="4 5">XZGYJ-43</strain>
    </source>
</reference>
<name>A0ABD5Z920_9EURY</name>
<proteinExistence type="predicted"/>
<dbReference type="RefSeq" id="WP_279528478.1">
    <property type="nucleotide sequence ID" value="NZ_CP122312.1"/>
</dbReference>
<gene>
    <name evidence="4" type="ORF">ACFQJ9_20420</name>
</gene>
<dbReference type="InterPro" id="IPR050832">
    <property type="entry name" value="Bact_Acetyltransf"/>
</dbReference>
<keyword evidence="1 4" id="KW-0808">Transferase</keyword>
<dbReference type="InterPro" id="IPR000182">
    <property type="entry name" value="GNAT_dom"/>
</dbReference>
<dbReference type="Gene3D" id="3.40.630.30">
    <property type="match status" value="1"/>
</dbReference>
<dbReference type="EC" id="2.3.-.-" evidence="4"/>
<dbReference type="CDD" id="cd04301">
    <property type="entry name" value="NAT_SF"/>
    <property type="match status" value="1"/>
</dbReference>
<keyword evidence="2 4" id="KW-0012">Acyltransferase</keyword>
<feature type="domain" description="N-acetyltransferase" evidence="3">
    <location>
        <begin position="1"/>
        <end position="164"/>
    </location>
</feature>